<sequence>MCGRMGIQTLSWREYHERLRLTPSQPHFNLNPNYDCAPTQDAPIVRLTGEGREMSLARWGLVPFFWQKPLKEMKFSTFNARCETAASAASFREPWKKRRCLVVAEGYFEWNGPKGSKRRFCFRPTDGPLFTFAGLWDQVTLEGEAITSFTILTCPPGDKAGQYHTRMPVILDEADRERWLDPDADSAPLCTAAPDAAIEVYEVARQGRGPELFEPRKSELF</sequence>
<dbReference type="RefSeq" id="WP_343163839.1">
    <property type="nucleotide sequence ID" value="NZ_JBHRSV010000001.1"/>
</dbReference>
<gene>
    <name evidence="9" type="ORF">ACFOOR_02430</name>
</gene>
<dbReference type="PANTHER" id="PTHR13604:SF0">
    <property type="entry name" value="ABASIC SITE PROCESSING PROTEIN HMCES"/>
    <property type="match status" value="1"/>
</dbReference>
<organism evidence="9 10">
    <name type="scientific">Hyphobacterium vulgare</name>
    <dbReference type="NCBI Taxonomy" id="1736751"/>
    <lineage>
        <taxon>Bacteria</taxon>
        <taxon>Pseudomonadati</taxon>
        <taxon>Pseudomonadota</taxon>
        <taxon>Alphaproteobacteria</taxon>
        <taxon>Maricaulales</taxon>
        <taxon>Maricaulaceae</taxon>
        <taxon>Hyphobacterium</taxon>
    </lineage>
</organism>
<evidence type="ECO:0000256" key="3">
    <source>
        <dbReference type="ARBA" id="ARBA00022763"/>
    </source>
</evidence>
<evidence type="ECO:0000256" key="2">
    <source>
        <dbReference type="ARBA" id="ARBA00022670"/>
    </source>
</evidence>
<keyword evidence="3" id="KW-0227">DNA damage</keyword>
<keyword evidence="6" id="KW-0238">DNA-binding</keyword>
<protein>
    <recommendedName>
        <fullName evidence="8">Abasic site processing protein</fullName>
        <ecNumber evidence="8">3.4.-.-</ecNumber>
    </recommendedName>
</protein>
<evidence type="ECO:0000256" key="8">
    <source>
        <dbReference type="RuleBase" id="RU364100"/>
    </source>
</evidence>
<evidence type="ECO:0000256" key="5">
    <source>
        <dbReference type="ARBA" id="ARBA00023124"/>
    </source>
</evidence>
<dbReference type="GO" id="GO:0016787">
    <property type="term" value="F:hydrolase activity"/>
    <property type="evidence" value="ECO:0007669"/>
    <property type="project" value="UniProtKB-KW"/>
</dbReference>
<evidence type="ECO:0000256" key="4">
    <source>
        <dbReference type="ARBA" id="ARBA00022801"/>
    </source>
</evidence>
<keyword evidence="10" id="KW-1185">Reference proteome</keyword>
<evidence type="ECO:0000256" key="7">
    <source>
        <dbReference type="ARBA" id="ARBA00023239"/>
    </source>
</evidence>
<dbReference type="Pfam" id="PF02586">
    <property type="entry name" value="SRAP"/>
    <property type="match status" value="1"/>
</dbReference>
<keyword evidence="7" id="KW-0456">Lyase</keyword>
<keyword evidence="2 8" id="KW-0645">Protease</keyword>
<dbReference type="PANTHER" id="PTHR13604">
    <property type="entry name" value="DC12-RELATED"/>
    <property type="match status" value="1"/>
</dbReference>
<evidence type="ECO:0000313" key="10">
    <source>
        <dbReference type="Proteomes" id="UP001595379"/>
    </source>
</evidence>
<keyword evidence="5" id="KW-0190">Covalent protein-DNA linkage</keyword>
<reference evidence="10" key="1">
    <citation type="journal article" date="2019" name="Int. J. Syst. Evol. Microbiol.">
        <title>The Global Catalogue of Microorganisms (GCM) 10K type strain sequencing project: providing services to taxonomists for standard genome sequencing and annotation.</title>
        <authorList>
            <consortium name="The Broad Institute Genomics Platform"/>
            <consortium name="The Broad Institute Genome Sequencing Center for Infectious Disease"/>
            <person name="Wu L."/>
            <person name="Ma J."/>
        </authorList>
    </citation>
    <scope>NUCLEOTIDE SEQUENCE [LARGE SCALE GENOMIC DNA]</scope>
    <source>
        <strain evidence="10">KCTC 52487</strain>
    </source>
</reference>
<dbReference type="Proteomes" id="UP001595379">
    <property type="component" value="Unassembled WGS sequence"/>
</dbReference>
<keyword evidence="4 8" id="KW-0378">Hydrolase</keyword>
<accession>A0ABV6ZU38</accession>
<evidence type="ECO:0000256" key="6">
    <source>
        <dbReference type="ARBA" id="ARBA00023125"/>
    </source>
</evidence>
<dbReference type="InterPro" id="IPR003738">
    <property type="entry name" value="SRAP"/>
</dbReference>
<dbReference type="EC" id="3.4.-.-" evidence="8"/>
<dbReference type="InterPro" id="IPR036590">
    <property type="entry name" value="SRAP-like"/>
</dbReference>
<evidence type="ECO:0000313" key="9">
    <source>
        <dbReference type="EMBL" id="MFC2924955.1"/>
    </source>
</evidence>
<name>A0ABV6ZU38_9PROT</name>
<proteinExistence type="inferred from homology"/>
<comment type="similarity">
    <text evidence="1 8">Belongs to the SOS response-associated peptidase family.</text>
</comment>
<dbReference type="EMBL" id="JBHRSV010000001">
    <property type="protein sequence ID" value="MFC2924955.1"/>
    <property type="molecule type" value="Genomic_DNA"/>
</dbReference>
<comment type="caution">
    <text evidence="9">The sequence shown here is derived from an EMBL/GenBank/DDBJ whole genome shotgun (WGS) entry which is preliminary data.</text>
</comment>
<dbReference type="Gene3D" id="3.90.1680.10">
    <property type="entry name" value="SOS response associated peptidase-like"/>
    <property type="match status" value="1"/>
</dbReference>
<evidence type="ECO:0000256" key="1">
    <source>
        <dbReference type="ARBA" id="ARBA00008136"/>
    </source>
</evidence>
<dbReference type="SUPFAM" id="SSF143081">
    <property type="entry name" value="BB1717-like"/>
    <property type="match status" value="1"/>
</dbReference>